<comment type="caution">
    <text evidence="1">The sequence shown here is derived from an EMBL/GenBank/DDBJ whole genome shotgun (WGS) entry which is preliminary data.</text>
</comment>
<dbReference type="Proteomes" id="UP000032120">
    <property type="component" value="Unassembled WGS sequence"/>
</dbReference>
<dbReference type="OrthoDB" id="8456019at2"/>
<dbReference type="RefSeq" id="WP_042542400.1">
    <property type="nucleotide sequence ID" value="NZ_JXSQ01000001.1"/>
</dbReference>
<protein>
    <submittedName>
        <fullName evidence="1">Uncharacterized protein</fullName>
    </submittedName>
</protein>
<evidence type="ECO:0000313" key="1">
    <source>
        <dbReference type="EMBL" id="KIP53664.1"/>
    </source>
</evidence>
<keyword evidence="2" id="KW-1185">Reference proteome</keyword>
<sequence>MGEEISPLPKRMRLTGDRFNGGRLPFDALIELERYQEAVRLVARQRWTTENPGKDLPVDFDEGTGLVIESLRDGSAELLIGPEQTQIYAEYAQQATDAITAAIDAAYSDRDNDDYDPADIDYAAREQLAQLGSSLAPGQALELYPHGNDQEPLIIDVESRAVGAGNLLIETFFIEPTVIVKPGLETRSDVRLGQIIELNTNKFSFILKLKSGEECRGQFKKSPELLDDFINVLDTEEEGPIVRVLGDVQFKGDSPWRITAVSAVERLSFDNHPWERQLTELADLMNQWGEQGDERAISFTALDAAQSILADVNATDDAAPGVYPLETGGLLIEWSNSESLTSIEISPDATFELFKIKRDQRQGELSETPNIADVQAFMKEATR</sequence>
<dbReference type="EMBL" id="JXSQ01000001">
    <property type="protein sequence ID" value="KIP53664.1"/>
    <property type="molecule type" value="Genomic_DNA"/>
</dbReference>
<accession>A0A0D0IPZ1</accession>
<reference evidence="1 2" key="1">
    <citation type="submission" date="2015-01" db="EMBL/GenBank/DDBJ databases">
        <title>Draft genome sequence of Leucobacter komagatae strain VKM ST2845.</title>
        <authorList>
            <person name="Karlyshev A.V."/>
            <person name="Kudryashova E.B."/>
        </authorList>
    </citation>
    <scope>NUCLEOTIDE SEQUENCE [LARGE SCALE GENOMIC DNA]</scope>
    <source>
        <strain evidence="1 2">VKM ST2845</strain>
    </source>
</reference>
<organism evidence="1 2">
    <name type="scientific">Leucobacter komagatae</name>
    <dbReference type="NCBI Taxonomy" id="55969"/>
    <lineage>
        <taxon>Bacteria</taxon>
        <taxon>Bacillati</taxon>
        <taxon>Actinomycetota</taxon>
        <taxon>Actinomycetes</taxon>
        <taxon>Micrococcales</taxon>
        <taxon>Microbacteriaceae</taxon>
        <taxon>Leucobacter</taxon>
    </lineage>
</organism>
<name>A0A0D0IPZ1_9MICO</name>
<gene>
    <name evidence="1" type="ORF">SD72_00020</name>
</gene>
<evidence type="ECO:0000313" key="2">
    <source>
        <dbReference type="Proteomes" id="UP000032120"/>
    </source>
</evidence>
<dbReference type="AlphaFoldDB" id="A0A0D0IPZ1"/>
<proteinExistence type="predicted"/>